<dbReference type="GO" id="GO:0047820">
    <property type="term" value="F:D-glutamate cyclase activity"/>
    <property type="evidence" value="ECO:0007669"/>
    <property type="project" value="TreeGrafter"/>
</dbReference>
<keyword evidence="4" id="KW-1185">Reference proteome</keyword>
<dbReference type="InterPro" id="IPR009906">
    <property type="entry name" value="D-Glu_cyclase"/>
</dbReference>
<dbReference type="STRING" id="5762.D2W218"/>
<dbReference type="eggNOG" id="ENOG502QV7A">
    <property type="taxonomic scope" value="Eukaryota"/>
</dbReference>
<dbReference type="Gene3D" id="3.30.2040.10">
    <property type="entry name" value="PSTPO5379-like domain"/>
    <property type="match status" value="1"/>
</dbReference>
<dbReference type="InterPro" id="IPR016938">
    <property type="entry name" value="UPF0317"/>
</dbReference>
<dbReference type="InterPro" id="IPR038021">
    <property type="entry name" value="Putative_hydro-lyase"/>
</dbReference>
<dbReference type="VEuPathDB" id="AmoebaDB:NAEGRDRAFT_75428"/>
<dbReference type="Pfam" id="PF07286">
    <property type="entry name" value="D-Glu_cyclase"/>
    <property type="match status" value="1"/>
</dbReference>
<organism evidence="4">
    <name type="scientific">Naegleria gruberi</name>
    <name type="common">Amoeba</name>
    <dbReference type="NCBI Taxonomy" id="5762"/>
    <lineage>
        <taxon>Eukaryota</taxon>
        <taxon>Discoba</taxon>
        <taxon>Heterolobosea</taxon>
        <taxon>Tetramitia</taxon>
        <taxon>Eutetramitia</taxon>
        <taxon>Vahlkampfiidae</taxon>
        <taxon>Naegleria</taxon>
    </lineage>
</organism>
<protein>
    <submittedName>
        <fullName evidence="3">Predicted protein</fullName>
    </submittedName>
</protein>
<evidence type="ECO:0000313" key="3">
    <source>
        <dbReference type="EMBL" id="EFC36862.1"/>
    </source>
</evidence>
<dbReference type="KEGG" id="ngr:NAEGRDRAFT_75428"/>
<dbReference type="RefSeq" id="XP_002669606.1">
    <property type="nucleotide sequence ID" value="XM_002669560.1"/>
</dbReference>
<sequence>MQKDISPDQFRRLVRNGQFEHGTSSGYCEGFIQANLVILPSEYATEFEEFCKLNHQPCPVLETLKPGCIKPEKLVLNENECDIRKDIPKYRVFKKGKLIEETRDVTKYWRDDLVTFLIGCSFSFEKALQAHGIEIRNITEKRNVSMYKTNILCKTQPNFKYLNQSIPMVVSMRPVKPDQVELAKAITEQFTTTHGGPIHCGDPKEIGIEDLSKVDFGDSVTVHQDEIPCFWACGVTSSMAALAIESDICITHAPGNMFISDIREPIISLNKIGNDRK</sequence>
<proteinExistence type="inferred from homology"/>
<dbReference type="NCBIfam" id="NF003969">
    <property type="entry name" value="PRK05463.1"/>
    <property type="match status" value="1"/>
</dbReference>
<evidence type="ECO:0000313" key="4">
    <source>
        <dbReference type="Proteomes" id="UP000006671"/>
    </source>
</evidence>
<dbReference type="Proteomes" id="UP000006671">
    <property type="component" value="Unassembled WGS sequence"/>
</dbReference>
<keyword evidence="2" id="KW-0456">Lyase</keyword>
<dbReference type="GeneID" id="8856149"/>
<gene>
    <name evidence="3" type="ORF">NAEGRDRAFT_75428</name>
</gene>
<dbReference type="PANTHER" id="PTHR32022:SF10">
    <property type="entry name" value="D-GLUTAMATE CYCLASE, MITOCHONDRIAL"/>
    <property type="match status" value="1"/>
</dbReference>
<dbReference type="OrthoDB" id="10262538at2759"/>
<comment type="similarity">
    <text evidence="1">Belongs to the D-glutamate cyclase family.</text>
</comment>
<dbReference type="AlphaFoldDB" id="D2W218"/>
<evidence type="ECO:0000256" key="2">
    <source>
        <dbReference type="ARBA" id="ARBA00023239"/>
    </source>
</evidence>
<reference evidence="3 4" key="1">
    <citation type="journal article" date="2010" name="Cell">
        <title>The genome of Naegleria gruberi illuminates early eukaryotic versatility.</title>
        <authorList>
            <person name="Fritz-Laylin L.K."/>
            <person name="Prochnik S.E."/>
            <person name="Ginger M.L."/>
            <person name="Dacks J.B."/>
            <person name="Carpenter M.L."/>
            <person name="Field M.C."/>
            <person name="Kuo A."/>
            <person name="Paredez A."/>
            <person name="Chapman J."/>
            <person name="Pham J."/>
            <person name="Shu S."/>
            <person name="Neupane R."/>
            <person name="Cipriano M."/>
            <person name="Mancuso J."/>
            <person name="Tu H."/>
            <person name="Salamov A."/>
            <person name="Lindquist E."/>
            <person name="Shapiro H."/>
            <person name="Lucas S."/>
            <person name="Grigoriev I.V."/>
            <person name="Cande W.Z."/>
            <person name="Fulton C."/>
            <person name="Rokhsar D.S."/>
            <person name="Dawson S.C."/>
        </authorList>
    </citation>
    <scope>NUCLEOTIDE SEQUENCE [LARGE SCALE GENOMIC DNA]</scope>
    <source>
        <strain evidence="3 4">NEG-M</strain>
    </source>
</reference>
<name>D2W218_NAEGR</name>
<dbReference type="SUPFAM" id="SSF160920">
    <property type="entry name" value="PSTPO5379-like"/>
    <property type="match status" value="1"/>
</dbReference>
<dbReference type="GO" id="GO:0006536">
    <property type="term" value="P:glutamate metabolic process"/>
    <property type="evidence" value="ECO:0007669"/>
    <property type="project" value="TreeGrafter"/>
</dbReference>
<dbReference type="EMBL" id="GG738924">
    <property type="protein sequence ID" value="EFC36862.1"/>
    <property type="molecule type" value="Genomic_DNA"/>
</dbReference>
<evidence type="ECO:0000256" key="1">
    <source>
        <dbReference type="ARBA" id="ARBA00007896"/>
    </source>
</evidence>
<accession>D2W218</accession>
<dbReference type="PANTHER" id="PTHR32022">
    <property type="entry name" value="D-GLUTAMATE CYCLASE, MITOCHONDRIAL"/>
    <property type="match status" value="1"/>
</dbReference>
<dbReference type="Gene3D" id="3.40.1640.10">
    <property type="entry name" value="PSTPO5379-like"/>
    <property type="match status" value="1"/>
</dbReference>
<dbReference type="InParanoid" id="D2W218"/>
<dbReference type="FunFam" id="3.30.2040.10:FF:000001">
    <property type="entry name" value="D-glutamate cyclase, mitochondrial"/>
    <property type="match status" value="1"/>
</dbReference>
<dbReference type="PIRSF" id="PIRSF029755">
    <property type="entry name" value="UCP029755"/>
    <property type="match status" value="1"/>
</dbReference>
<dbReference type="OMA" id="NVPMYKT"/>